<feature type="signal peptide" evidence="1">
    <location>
        <begin position="1"/>
        <end position="22"/>
    </location>
</feature>
<dbReference type="EMBL" id="CAICTM010000538">
    <property type="protein sequence ID" value="CAB9512503.1"/>
    <property type="molecule type" value="Genomic_DNA"/>
</dbReference>
<keyword evidence="3" id="KW-1185">Reference proteome</keyword>
<organism evidence="2 3">
    <name type="scientific">Seminavis robusta</name>
    <dbReference type="NCBI Taxonomy" id="568900"/>
    <lineage>
        <taxon>Eukaryota</taxon>
        <taxon>Sar</taxon>
        <taxon>Stramenopiles</taxon>
        <taxon>Ochrophyta</taxon>
        <taxon>Bacillariophyta</taxon>
        <taxon>Bacillariophyceae</taxon>
        <taxon>Bacillariophycidae</taxon>
        <taxon>Naviculales</taxon>
        <taxon>Naviculaceae</taxon>
        <taxon>Seminavis</taxon>
    </lineage>
</organism>
<comment type="caution">
    <text evidence="2">The sequence shown here is derived from an EMBL/GenBank/DDBJ whole genome shotgun (WGS) entry which is preliminary data.</text>
</comment>
<dbReference type="Proteomes" id="UP001153069">
    <property type="component" value="Unassembled WGS sequence"/>
</dbReference>
<name>A0A9N8HJ86_9STRA</name>
<gene>
    <name evidence="2" type="ORF">SEMRO_539_G162840.1</name>
</gene>
<keyword evidence="1" id="KW-0732">Signal</keyword>
<proteinExistence type="predicted"/>
<reference evidence="2" key="1">
    <citation type="submission" date="2020-06" db="EMBL/GenBank/DDBJ databases">
        <authorList>
            <consortium name="Plant Systems Biology data submission"/>
        </authorList>
    </citation>
    <scope>NUCLEOTIDE SEQUENCE</scope>
    <source>
        <strain evidence="2">D6</strain>
    </source>
</reference>
<feature type="chain" id="PRO_5040208105" evidence="1">
    <location>
        <begin position="23"/>
        <end position="258"/>
    </location>
</feature>
<protein>
    <submittedName>
        <fullName evidence="2">ABC-2 type transporter</fullName>
    </submittedName>
</protein>
<dbReference type="OrthoDB" id="66620at2759"/>
<sequence length="258" mass="28343">MVKTSTLSMLVACPFLALGVQGEGANVTCPEYRQFNPSRFEAEYVDDEGLSIQYMAPNGCECVEGMDDMHCKFCETDEGCQSENANQFCRRGVTVHANDTYKSFKCRLSPVLELLMPRGELSLHMDQINRSAHMVLYNWEMAEPINGGHAIECNFYGCDMIPGEQDVTCEESVCDCTDQCSDFSNNIVLYMSGHEAFFNVTGDGVGEHHVELHMEGAPFDIAAICTASACVEGLGLDLNKNMTSFDLQGVGNSTEVGK</sequence>
<evidence type="ECO:0000313" key="2">
    <source>
        <dbReference type="EMBL" id="CAB9512503.1"/>
    </source>
</evidence>
<evidence type="ECO:0000256" key="1">
    <source>
        <dbReference type="SAM" id="SignalP"/>
    </source>
</evidence>
<evidence type="ECO:0000313" key="3">
    <source>
        <dbReference type="Proteomes" id="UP001153069"/>
    </source>
</evidence>
<accession>A0A9N8HJ86</accession>
<dbReference type="AlphaFoldDB" id="A0A9N8HJ86"/>